<name>A0ABT1BGL2_9BURK</name>
<evidence type="ECO:0000256" key="3">
    <source>
        <dbReference type="ARBA" id="ARBA00023082"/>
    </source>
</evidence>
<keyword evidence="2" id="KW-0805">Transcription regulation</keyword>
<evidence type="ECO:0000313" key="8">
    <source>
        <dbReference type="EMBL" id="MCO5975370.1"/>
    </source>
</evidence>
<dbReference type="NCBIfam" id="TIGR02937">
    <property type="entry name" value="sigma70-ECF"/>
    <property type="match status" value="1"/>
</dbReference>
<dbReference type="Pfam" id="PF04542">
    <property type="entry name" value="Sigma70_r2"/>
    <property type="match status" value="1"/>
</dbReference>
<protein>
    <submittedName>
        <fullName evidence="8">Sigma-70 family RNA polymerase sigma factor</fullName>
    </submittedName>
</protein>
<evidence type="ECO:0000256" key="4">
    <source>
        <dbReference type="ARBA" id="ARBA00023125"/>
    </source>
</evidence>
<evidence type="ECO:0000256" key="2">
    <source>
        <dbReference type="ARBA" id="ARBA00023015"/>
    </source>
</evidence>
<dbReference type="Gene3D" id="1.10.1740.10">
    <property type="match status" value="1"/>
</dbReference>
<evidence type="ECO:0000256" key="1">
    <source>
        <dbReference type="ARBA" id="ARBA00010641"/>
    </source>
</evidence>
<dbReference type="EMBL" id="JAMXMC010000001">
    <property type="protein sequence ID" value="MCO5975370.1"/>
    <property type="molecule type" value="Genomic_DNA"/>
</dbReference>
<comment type="caution">
    <text evidence="8">The sequence shown here is derived from an EMBL/GenBank/DDBJ whole genome shotgun (WGS) entry which is preliminary data.</text>
</comment>
<gene>
    <name evidence="8" type="ORF">M0L44_01355</name>
</gene>
<feature type="domain" description="RNA polymerase sigma factor 70 region 4 type 2" evidence="7">
    <location>
        <begin position="105"/>
        <end position="156"/>
    </location>
</feature>
<keyword evidence="4" id="KW-0238">DNA-binding</keyword>
<dbReference type="InterPro" id="IPR014284">
    <property type="entry name" value="RNA_pol_sigma-70_dom"/>
</dbReference>
<dbReference type="InterPro" id="IPR007627">
    <property type="entry name" value="RNA_pol_sigma70_r2"/>
</dbReference>
<keyword evidence="5" id="KW-0804">Transcription</keyword>
<dbReference type="Gene3D" id="1.10.10.10">
    <property type="entry name" value="Winged helix-like DNA-binding domain superfamily/Winged helix DNA-binding domain"/>
    <property type="match status" value="1"/>
</dbReference>
<evidence type="ECO:0000256" key="5">
    <source>
        <dbReference type="ARBA" id="ARBA00023163"/>
    </source>
</evidence>
<dbReference type="InterPro" id="IPR013325">
    <property type="entry name" value="RNA_pol_sigma_r2"/>
</dbReference>
<dbReference type="RefSeq" id="WP_252767816.1">
    <property type="nucleotide sequence ID" value="NZ_JAMXMC010000001.1"/>
</dbReference>
<dbReference type="PANTHER" id="PTHR43133">
    <property type="entry name" value="RNA POLYMERASE ECF-TYPE SIGMA FACTO"/>
    <property type="match status" value="1"/>
</dbReference>
<keyword evidence="9" id="KW-1185">Reference proteome</keyword>
<organism evidence="8 9">
    <name type="scientific">Ideonella oryzae</name>
    <dbReference type="NCBI Taxonomy" id="2937441"/>
    <lineage>
        <taxon>Bacteria</taxon>
        <taxon>Pseudomonadati</taxon>
        <taxon>Pseudomonadota</taxon>
        <taxon>Betaproteobacteria</taxon>
        <taxon>Burkholderiales</taxon>
        <taxon>Sphaerotilaceae</taxon>
        <taxon>Ideonella</taxon>
    </lineage>
</organism>
<proteinExistence type="inferred from homology"/>
<evidence type="ECO:0000259" key="6">
    <source>
        <dbReference type="Pfam" id="PF04542"/>
    </source>
</evidence>
<sequence>MSVAEARPCLMQAWHAHERELQAWLASRLDDPALARDLLQEIFIKALRMGSRFCEVANARAWLFEVTRNALTDHWRRLRPTVALDDSLPEAEPDAAPAVDSLATCLPRVLAELSAADRDAITQCDLQGLSQEAYARQLGISLAGAKSRVQRARRRLRAQLLASCQVVLDPQGGVCCFTPREP</sequence>
<comment type="similarity">
    <text evidence="1">Belongs to the sigma-70 factor family. ECF subfamily.</text>
</comment>
<feature type="domain" description="RNA polymerase sigma-70 region 2" evidence="6">
    <location>
        <begin position="15"/>
        <end position="79"/>
    </location>
</feature>
<dbReference type="InterPro" id="IPR039425">
    <property type="entry name" value="RNA_pol_sigma-70-like"/>
</dbReference>
<dbReference type="SUPFAM" id="SSF88659">
    <property type="entry name" value="Sigma3 and sigma4 domains of RNA polymerase sigma factors"/>
    <property type="match status" value="1"/>
</dbReference>
<dbReference type="InterPro" id="IPR013324">
    <property type="entry name" value="RNA_pol_sigma_r3/r4-like"/>
</dbReference>
<dbReference type="Proteomes" id="UP001204851">
    <property type="component" value="Unassembled WGS sequence"/>
</dbReference>
<accession>A0ABT1BGL2</accession>
<evidence type="ECO:0000259" key="7">
    <source>
        <dbReference type="Pfam" id="PF08281"/>
    </source>
</evidence>
<reference evidence="8 9" key="1">
    <citation type="submission" date="2022-06" db="EMBL/GenBank/DDBJ databases">
        <title>Ideonella sp. NS12-5 Genome sequencing and assembly.</title>
        <authorList>
            <person name="Jung Y."/>
        </authorList>
    </citation>
    <scope>NUCLEOTIDE SEQUENCE [LARGE SCALE GENOMIC DNA]</scope>
    <source>
        <strain evidence="8 9">NS12-5</strain>
    </source>
</reference>
<dbReference type="SUPFAM" id="SSF88946">
    <property type="entry name" value="Sigma2 domain of RNA polymerase sigma factors"/>
    <property type="match status" value="1"/>
</dbReference>
<dbReference type="InterPro" id="IPR013249">
    <property type="entry name" value="RNA_pol_sigma70_r4_t2"/>
</dbReference>
<dbReference type="Pfam" id="PF08281">
    <property type="entry name" value="Sigma70_r4_2"/>
    <property type="match status" value="1"/>
</dbReference>
<dbReference type="PANTHER" id="PTHR43133:SF8">
    <property type="entry name" value="RNA POLYMERASE SIGMA FACTOR HI_1459-RELATED"/>
    <property type="match status" value="1"/>
</dbReference>
<dbReference type="InterPro" id="IPR036388">
    <property type="entry name" value="WH-like_DNA-bd_sf"/>
</dbReference>
<keyword evidence="3" id="KW-0731">Sigma factor</keyword>
<evidence type="ECO:0000313" key="9">
    <source>
        <dbReference type="Proteomes" id="UP001204851"/>
    </source>
</evidence>